<feature type="transmembrane region" description="Helical" evidence="12">
    <location>
        <begin position="143"/>
        <end position="163"/>
    </location>
</feature>
<dbReference type="FunFam" id="1.10.357.140:FF:000008">
    <property type="entry name" value="4-hydroxybenzoate octaprenyltransferase"/>
    <property type="match status" value="1"/>
</dbReference>
<evidence type="ECO:0000256" key="6">
    <source>
        <dbReference type="ARBA" id="ARBA00022679"/>
    </source>
</evidence>
<gene>
    <name evidence="13" type="ORF">ENQ87_08900</name>
</gene>
<dbReference type="EC" id="2.5.1.39" evidence="11"/>
<evidence type="ECO:0000256" key="12">
    <source>
        <dbReference type="SAM" id="Phobius"/>
    </source>
</evidence>
<dbReference type="InterPro" id="IPR006371">
    <property type="entry name" value="Polyprenyltransferase_UbiA-li"/>
</dbReference>
<feature type="transmembrane region" description="Helical" evidence="12">
    <location>
        <begin position="240"/>
        <end position="260"/>
    </location>
</feature>
<evidence type="ECO:0000256" key="8">
    <source>
        <dbReference type="ARBA" id="ARBA00022692"/>
    </source>
</evidence>
<evidence type="ECO:0000256" key="2">
    <source>
        <dbReference type="ARBA" id="ARBA00004141"/>
    </source>
</evidence>
<evidence type="ECO:0000256" key="11">
    <source>
        <dbReference type="ARBA" id="ARBA00034524"/>
    </source>
</evidence>
<dbReference type="Gene3D" id="1.10.357.140">
    <property type="entry name" value="UbiA prenyltransferase"/>
    <property type="match status" value="1"/>
</dbReference>
<evidence type="ECO:0000313" key="13">
    <source>
        <dbReference type="EMBL" id="HEN42481.1"/>
    </source>
</evidence>
<protein>
    <recommendedName>
        <fullName evidence="11">4-hydroxybenzoate polyprenyltransferase</fullName>
        <ecNumber evidence="11">2.5.1.39</ecNumber>
    </recommendedName>
</protein>
<proteinExistence type="inferred from homology"/>
<dbReference type="GO" id="GO:0005886">
    <property type="term" value="C:plasma membrane"/>
    <property type="evidence" value="ECO:0007669"/>
    <property type="project" value="TreeGrafter"/>
</dbReference>
<organism evidence="13">
    <name type="scientific">Geobacter metallireducens</name>
    <dbReference type="NCBI Taxonomy" id="28232"/>
    <lineage>
        <taxon>Bacteria</taxon>
        <taxon>Pseudomonadati</taxon>
        <taxon>Thermodesulfobacteriota</taxon>
        <taxon>Desulfuromonadia</taxon>
        <taxon>Geobacterales</taxon>
        <taxon>Geobacteraceae</taxon>
        <taxon>Geobacter</taxon>
    </lineage>
</organism>
<comment type="cofactor">
    <cofactor evidence="1">
        <name>Mg(2+)</name>
        <dbReference type="ChEBI" id="CHEBI:18420"/>
    </cofactor>
</comment>
<feature type="transmembrane region" description="Helical" evidence="12">
    <location>
        <begin position="92"/>
        <end position="113"/>
    </location>
</feature>
<keyword evidence="6 13" id="KW-0808">Transferase</keyword>
<evidence type="ECO:0000256" key="7">
    <source>
        <dbReference type="ARBA" id="ARBA00022688"/>
    </source>
</evidence>
<comment type="subcellular location">
    <subcellularLocation>
        <location evidence="2">Membrane</location>
        <topology evidence="2">Multi-pass membrane protein</topology>
    </subcellularLocation>
</comment>
<comment type="caution">
    <text evidence="13">The sequence shown here is derived from an EMBL/GenBank/DDBJ whole genome shotgun (WGS) entry which is preliminary data.</text>
</comment>
<evidence type="ECO:0000256" key="1">
    <source>
        <dbReference type="ARBA" id="ARBA00001946"/>
    </source>
</evidence>
<dbReference type="NCBIfam" id="NF009524">
    <property type="entry name" value="PRK12886.1"/>
    <property type="match status" value="1"/>
</dbReference>
<keyword evidence="4" id="KW-1003">Cell membrane</keyword>
<name>A0A831TZH7_GEOME</name>
<evidence type="ECO:0000256" key="3">
    <source>
        <dbReference type="ARBA" id="ARBA00005985"/>
    </source>
</evidence>
<keyword evidence="5" id="KW-0997">Cell inner membrane</keyword>
<dbReference type="InterPro" id="IPR000537">
    <property type="entry name" value="UbiA_prenyltransferase"/>
</dbReference>
<dbReference type="FunFam" id="1.20.120.1780:FF:000001">
    <property type="entry name" value="4-hydroxybenzoate octaprenyltransferase"/>
    <property type="match status" value="1"/>
</dbReference>
<dbReference type="PANTHER" id="PTHR11048">
    <property type="entry name" value="PRENYLTRANSFERASES"/>
    <property type="match status" value="1"/>
</dbReference>
<dbReference type="CDD" id="cd13959">
    <property type="entry name" value="PT_UbiA_COQ2"/>
    <property type="match status" value="1"/>
</dbReference>
<sequence>MAGEERMTMGMFGKVKVFLEMIKFSHTVFALPFAFTGAVLAAGGVPTAHQAFWILMAMVGARTAAMGMNRVIDAEIDARNPRTAGRAIPAGLIGRGTVLAFIVVSILLMLYAAHRLNPLCLYLSPVALFFLVLYSYCKRFTALAHVVLGICLAAAPLGAWIAIRGTVELPAVLLALAVLFWVAGFDILYALQDLEFDQEAGLHSIPSRLGMSGSLWTARLFHVAMVALLAGLYVSAGLGAWYLAGLGLCVAMLLYEHWLLRGGDLSRLDAAFFNMNGYISITLFAATFVDVLVRKGGA</sequence>
<dbReference type="PANTHER" id="PTHR11048:SF28">
    <property type="entry name" value="4-HYDROXYBENZOATE POLYPRENYLTRANSFERASE, MITOCHONDRIAL"/>
    <property type="match status" value="1"/>
</dbReference>
<reference evidence="13" key="1">
    <citation type="journal article" date="2020" name="mSystems">
        <title>Genome- and Community-Level Interaction Insights into Carbon Utilization and Element Cycling Functions of Hydrothermarchaeota in Hydrothermal Sediment.</title>
        <authorList>
            <person name="Zhou Z."/>
            <person name="Liu Y."/>
            <person name="Xu W."/>
            <person name="Pan J."/>
            <person name="Luo Z.H."/>
            <person name="Li M."/>
        </authorList>
    </citation>
    <scope>NUCLEOTIDE SEQUENCE [LARGE SCALE GENOMIC DNA]</scope>
    <source>
        <strain evidence="13">SpSt-349</strain>
    </source>
</reference>
<evidence type="ECO:0000256" key="5">
    <source>
        <dbReference type="ARBA" id="ARBA00022519"/>
    </source>
</evidence>
<dbReference type="NCBIfam" id="TIGR01475">
    <property type="entry name" value="ubiA_other"/>
    <property type="match status" value="1"/>
</dbReference>
<dbReference type="AlphaFoldDB" id="A0A831TZH7"/>
<feature type="transmembrane region" description="Helical" evidence="12">
    <location>
        <begin position="272"/>
        <end position="293"/>
    </location>
</feature>
<dbReference type="Pfam" id="PF01040">
    <property type="entry name" value="UbiA"/>
    <property type="match status" value="1"/>
</dbReference>
<dbReference type="InterPro" id="IPR039653">
    <property type="entry name" value="Prenyltransferase"/>
</dbReference>
<feature type="transmembrane region" description="Helical" evidence="12">
    <location>
        <begin position="212"/>
        <end position="234"/>
    </location>
</feature>
<accession>A0A831TZH7</accession>
<feature type="transmembrane region" description="Helical" evidence="12">
    <location>
        <begin position="169"/>
        <end position="191"/>
    </location>
</feature>
<dbReference type="Gene3D" id="1.20.120.1780">
    <property type="entry name" value="UbiA prenyltransferase"/>
    <property type="match status" value="1"/>
</dbReference>
<dbReference type="GO" id="GO:0008412">
    <property type="term" value="F:4-hydroxybenzoate polyprenyltransferase activity"/>
    <property type="evidence" value="ECO:0007669"/>
    <property type="project" value="UniProtKB-EC"/>
</dbReference>
<dbReference type="EMBL" id="DSOV01000041">
    <property type="protein sequence ID" value="HEN42481.1"/>
    <property type="molecule type" value="Genomic_DNA"/>
</dbReference>
<dbReference type="GO" id="GO:0006744">
    <property type="term" value="P:ubiquinone biosynthetic process"/>
    <property type="evidence" value="ECO:0007669"/>
    <property type="project" value="UniProtKB-KW"/>
</dbReference>
<keyword evidence="7" id="KW-0831">Ubiquinone biosynthesis</keyword>
<evidence type="ECO:0000256" key="9">
    <source>
        <dbReference type="ARBA" id="ARBA00022989"/>
    </source>
</evidence>
<feature type="transmembrane region" description="Helical" evidence="12">
    <location>
        <begin position="119"/>
        <end position="136"/>
    </location>
</feature>
<evidence type="ECO:0000256" key="4">
    <source>
        <dbReference type="ARBA" id="ARBA00022475"/>
    </source>
</evidence>
<dbReference type="InterPro" id="IPR044878">
    <property type="entry name" value="UbiA_sf"/>
</dbReference>
<comment type="similarity">
    <text evidence="3">Belongs to the UbiA prenyltransferase family.</text>
</comment>
<keyword evidence="10 12" id="KW-0472">Membrane</keyword>
<keyword evidence="8 12" id="KW-0812">Transmembrane</keyword>
<evidence type="ECO:0000256" key="10">
    <source>
        <dbReference type="ARBA" id="ARBA00023136"/>
    </source>
</evidence>
<feature type="transmembrane region" description="Helical" evidence="12">
    <location>
        <begin position="51"/>
        <end position="72"/>
    </location>
</feature>
<keyword evidence="9 12" id="KW-1133">Transmembrane helix</keyword>